<keyword evidence="6" id="KW-0805">Transcription regulation</keyword>
<evidence type="ECO:0000256" key="1">
    <source>
        <dbReference type="ARBA" id="ARBA00004123"/>
    </source>
</evidence>
<protein>
    <recommendedName>
        <fullName evidence="13">p53 DNA-binding domain-containing protein</fullName>
    </recommendedName>
</protein>
<keyword evidence="7" id="KW-0238">DNA-binding</keyword>
<dbReference type="PANTHER" id="PTHR11447">
    <property type="entry name" value="CELLULAR TUMOR ANTIGEN P53"/>
    <property type="match status" value="1"/>
</dbReference>
<sequence>MDENILFENTFISGNIVTSGDTKEEAVEPPLSQNTMNVLQHDLGLENLENLVVLSQGSSQKSIGDVQVTLTVGTFEQPKIVKATPWIFSSTLRRLYLKNAVKVPFRFTCDGTYSTHMRLVVCLRYQEAHHQGEPVEVCPNHLLKNQEQKIDHPRHVLQYCGERFATYSGPPDTADFGIRIPVLQDAFSSSGQTENFSFVCLSSCMMIARKKTSLCAELHYKDQILSKVDIPLKISVCPMRDMQNEEGKCLTNTIAPYVATPKSGPPSKKARTVDNVDNNVTTAVSEIIVRVKGRKFTEELKAFLASNIPPQHYAVYQQHT</sequence>
<dbReference type="InterPro" id="IPR008967">
    <property type="entry name" value="p53-like_TF_DNA-bd_sf"/>
</dbReference>
<organism evidence="14 15">
    <name type="scientific">Varroa destructor</name>
    <name type="common">Honeybee mite</name>
    <dbReference type="NCBI Taxonomy" id="109461"/>
    <lineage>
        <taxon>Eukaryota</taxon>
        <taxon>Metazoa</taxon>
        <taxon>Ecdysozoa</taxon>
        <taxon>Arthropoda</taxon>
        <taxon>Chelicerata</taxon>
        <taxon>Arachnida</taxon>
        <taxon>Acari</taxon>
        <taxon>Parasitiformes</taxon>
        <taxon>Mesostigmata</taxon>
        <taxon>Gamasina</taxon>
        <taxon>Dermanyssoidea</taxon>
        <taxon>Varroidae</taxon>
        <taxon>Varroa</taxon>
    </lineage>
</organism>
<evidence type="ECO:0000313" key="15">
    <source>
        <dbReference type="Proteomes" id="UP000594260"/>
    </source>
</evidence>
<evidence type="ECO:0000256" key="12">
    <source>
        <dbReference type="PIRSR" id="PIRSR602117-2"/>
    </source>
</evidence>
<evidence type="ECO:0000256" key="3">
    <source>
        <dbReference type="ARBA" id="ARBA00022703"/>
    </source>
</evidence>
<evidence type="ECO:0000256" key="7">
    <source>
        <dbReference type="ARBA" id="ARBA00023125"/>
    </source>
</evidence>
<dbReference type="PRINTS" id="PR00386">
    <property type="entry name" value="P53SUPPRESSR"/>
</dbReference>
<feature type="binding site" evidence="11">
    <location>
        <position position="138"/>
    </location>
    <ligand>
        <name>Zn(2+)</name>
        <dbReference type="ChEBI" id="CHEBI:29105"/>
    </ligand>
</feature>
<feature type="binding site" evidence="11">
    <location>
        <position position="141"/>
    </location>
    <ligand>
        <name>Zn(2+)</name>
        <dbReference type="ChEBI" id="CHEBI:29105"/>
    </ligand>
</feature>
<dbReference type="InterPro" id="IPR011615">
    <property type="entry name" value="p53_DNA-bd"/>
</dbReference>
<evidence type="ECO:0000259" key="13">
    <source>
        <dbReference type="Pfam" id="PF00870"/>
    </source>
</evidence>
<dbReference type="InterPro" id="IPR012346">
    <property type="entry name" value="p53/RUNT-type_TF_DNA-bd_sf"/>
</dbReference>
<reference evidence="14" key="1">
    <citation type="submission" date="2021-01" db="UniProtKB">
        <authorList>
            <consortium name="EnsemblMetazoa"/>
        </authorList>
    </citation>
    <scope>IDENTIFICATION</scope>
</reference>
<dbReference type="Proteomes" id="UP000594260">
    <property type="component" value="Unplaced"/>
</dbReference>
<evidence type="ECO:0000256" key="8">
    <source>
        <dbReference type="ARBA" id="ARBA00023159"/>
    </source>
</evidence>
<feature type="binding site" evidence="11">
    <location>
        <position position="204"/>
    </location>
    <ligand>
        <name>Zn(2+)</name>
        <dbReference type="ChEBI" id="CHEBI:29105"/>
    </ligand>
</feature>
<dbReference type="PANTHER" id="PTHR11447:SF16">
    <property type="entry name" value="P53 PROTEIN LONG FORM VARIANT 1"/>
    <property type="match status" value="1"/>
</dbReference>
<evidence type="ECO:0000256" key="5">
    <source>
        <dbReference type="ARBA" id="ARBA00022833"/>
    </source>
</evidence>
<feature type="binding site" evidence="11">
    <location>
        <position position="200"/>
    </location>
    <ligand>
        <name>Zn(2+)</name>
        <dbReference type="ChEBI" id="CHEBI:29105"/>
    </ligand>
</feature>
<keyword evidence="8" id="KW-0010">Activator</keyword>
<evidence type="ECO:0000313" key="14">
    <source>
        <dbReference type="EnsemblMetazoa" id="XP_022650677"/>
    </source>
</evidence>
<proteinExistence type="inferred from homology"/>
<feature type="domain" description="p53 DNA-binding" evidence="13">
    <location>
        <begin position="75"/>
        <end position="248"/>
    </location>
</feature>
<dbReference type="InParanoid" id="A0A7M7JI23"/>
<keyword evidence="5 11" id="KW-0862">Zinc</keyword>
<dbReference type="OrthoDB" id="5915660at2759"/>
<dbReference type="InterPro" id="IPR002117">
    <property type="entry name" value="p53_tumour_suppressor"/>
</dbReference>
<dbReference type="GO" id="GO:0006915">
    <property type="term" value="P:apoptotic process"/>
    <property type="evidence" value="ECO:0007669"/>
    <property type="project" value="UniProtKB-KW"/>
</dbReference>
<dbReference type="Pfam" id="PF00870">
    <property type="entry name" value="P53"/>
    <property type="match status" value="1"/>
</dbReference>
<keyword evidence="4 11" id="KW-0479">Metal-binding</keyword>
<dbReference type="GO" id="GO:0000978">
    <property type="term" value="F:RNA polymerase II cis-regulatory region sequence-specific DNA binding"/>
    <property type="evidence" value="ECO:0007669"/>
    <property type="project" value="TreeGrafter"/>
</dbReference>
<evidence type="ECO:0000256" key="2">
    <source>
        <dbReference type="ARBA" id="ARBA00006167"/>
    </source>
</evidence>
<dbReference type="GO" id="GO:0000981">
    <property type="term" value="F:DNA-binding transcription factor activity, RNA polymerase II-specific"/>
    <property type="evidence" value="ECO:0007669"/>
    <property type="project" value="TreeGrafter"/>
</dbReference>
<keyword evidence="9" id="KW-0804">Transcription</keyword>
<dbReference type="AlphaFoldDB" id="A0A7M7JI23"/>
<evidence type="ECO:0000256" key="6">
    <source>
        <dbReference type="ARBA" id="ARBA00023015"/>
    </source>
</evidence>
<dbReference type="GO" id="GO:0046872">
    <property type="term" value="F:metal ion binding"/>
    <property type="evidence" value="ECO:0007669"/>
    <property type="project" value="UniProtKB-KW"/>
</dbReference>
<feature type="site" description="Interaction with DNA" evidence="12">
    <location>
        <position position="82"/>
    </location>
</feature>
<dbReference type="SUPFAM" id="SSF49417">
    <property type="entry name" value="p53-like transcription factors"/>
    <property type="match status" value="1"/>
</dbReference>
<dbReference type="GO" id="GO:0005634">
    <property type="term" value="C:nucleus"/>
    <property type="evidence" value="ECO:0007669"/>
    <property type="project" value="UniProtKB-SubCell"/>
</dbReference>
<keyword evidence="15" id="KW-1185">Reference proteome</keyword>
<keyword evidence="10" id="KW-0539">Nucleus</keyword>
<evidence type="ECO:0000256" key="11">
    <source>
        <dbReference type="PIRSR" id="PIRSR602117-1"/>
    </source>
</evidence>
<keyword evidence="3" id="KW-0053">Apoptosis</keyword>
<dbReference type="Gene3D" id="2.60.40.720">
    <property type="match status" value="1"/>
</dbReference>
<evidence type="ECO:0000256" key="10">
    <source>
        <dbReference type="ARBA" id="ARBA00023242"/>
    </source>
</evidence>
<comment type="similarity">
    <text evidence="2">Belongs to the p53 family.</text>
</comment>
<comment type="cofactor">
    <cofactor evidence="11">
        <name>Zn(2+)</name>
        <dbReference type="ChEBI" id="CHEBI:29105"/>
    </cofactor>
    <text evidence="11">Binds 1 zinc ion per subunit.</text>
</comment>
<evidence type="ECO:0000256" key="9">
    <source>
        <dbReference type="ARBA" id="ARBA00023163"/>
    </source>
</evidence>
<dbReference type="EnsemblMetazoa" id="XM_022794942">
    <property type="protein sequence ID" value="XP_022650677"/>
    <property type="gene ID" value="LOC111245928"/>
</dbReference>
<dbReference type="RefSeq" id="XP_022650677.1">
    <property type="nucleotide sequence ID" value="XM_022794942.1"/>
</dbReference>
<comment type="subcellular location">
    <subcellularLocation>
        <location evidence="1">Nucleus</location>
    </subcellularLocation>
</comment>
<dbReference type="GeneID" id="111245928"/>
<accession>A0A7M7JI23</accession>
<name>A0A7M7JI23_VARDE</name>
<dbReference type="KEGG" id="vde:111245928"/>
<evidence type="ECO:0000256" key="4">
    <source>
        <dbReference type="ARBA" id="ARBA00022723"/>
    </source>
</evidence>